<protein>
    <submittedName>
        <fullName evidence="1">Uncharacterized protein</fullName>
    </submittedName>
</protein>
<gene>
    <name evidence="1" type="ORF">E5288_WYG013860</name>
</gene>
<organism evidence="1 2">
    <name type="scientific">Bos mutus</name>
    <name type="common">wild yak</name>
    <dbReference type="NCBI Taxonomy" id="72004"/>
    <lineage>
        <taxon>Eukaryota</taxon>
        <taxon>Metazoa</taxon>
        <taxon>Chordata</taxon>
        <taxon>Craniata</taxon>
        <taxon>Vertebrata</taxon>
        <taxon>Euteleostomi</taxon>
        <taxon>Mammalia</taxon>
        <taxon>Eutheria</taxon>
        <taxon>Laurasiatheria</taxon>
        <taxon>Artiodactyla</taxon>
        <taxon>Ruminantia</taxon>
        <taxon>Pecora</taxon>
        <taxon>Bovidae</taxon>
        <taxon>Bovinae</taxon>
        <taxon>Bos</taxon>
    </lineage>
</organism>
<evidence type="ECO:0000313" key="1">
    <source>
        <dbReference type="EMBL" id="MXQ94615.1"/>
    </source>
</evidence>
<dbReference type="Proteomes" id="UP000322234">
    <property type="component" value="Unassembled WGS sequence"/>
</dbReference>
<name>A0A6B0RXU6_9CETA</name>
<dbReference type="EMBL" id="VBQZ03000118">
    <property type="protein sequence ID" value="MXQ94615.1"/>
    <property type="molecule type" value="Genomic_DNA"/>
</dbReference>
<reference evidence="1" key="1">
    <citation type="submission" date="2019-10" db="EMBL/GenBank/DDBJ databases">
        <title>The sequence and de novo assembly of the wild yak genome.</title>
        <authorList>
            <person name="Liu Y."/>
        </authorList>
    </citation>
    <scope>NUCLEOTIDE SEQUENCE [LARGE SCALE GENOMIC DNA]</scope>
    <source>
        <strain evidence="1">WY2019</strain>
    </source>
</reference>
<accession>A0A6B0RXU6</accession>
<proteinExistence type="predicted"/>
<keyword evidence="2" id="KW-1185">Reference proteome</keyword>
<sequence length="270" mass="30290">MGSFDSKHWMPLWMCQGNRLVGQKTWDVYTGIMKKFGGKQLLPVVQWLDHEGYISAEFLVSLLVLSLHGDQMAVREGSHEETDSFNQTVTSRGTDAESAIHLSQDGHLYFCGPSQSFLVWGDVAQTPAASQEGKLRVIEGSIVGRDSSPRKVEGCDWRAPRMPNVKFSRGRKGTVMVAQLVKSDDSSVVCPHRHLRTSVNPFISSFHKRIFSEYEAICSALEKPSRTHEWKRISDPKITSHLMSSPAITLAVEWGQAFILCNTMGQFNFQ</sequence>
<evidence type="ECO:0000313" key="2">
    <source>
        <dbReference type="Proteomes" id="UP000322234"/>
    </source>
</evidence>
<dbReference type="AlphaFoldDB" id="A0A6B0RXU6"/>
<comment type="caution">
    <text evidence="1">The sequence shown here is derived from an EMBL/GenBank/DDBJ whole genome shotgun (WGS) entry which is preliminary data.</text>
</comment>